<feature type="transmembrane region" description="Helical" evidence="1">
    <location>
        <begin position="281"/>
        <end position="300"/>
    </location>
</feature>
<feature type="transmembrane region" description="Helical" evidence="1">
    <location>
        <begin position="209"/>
        <end position="232"/>
    </location>
</feature>
<protein>
    <recommendedName>
        <fullName evidence="4">Integral membrane protein</fullName>
    </recommendedName>
</protein>
<keyword evidence="3" id="KW-1185">Reference proteome</keyword>
<feature type="transmembrane region" description="Helical" evidence="1">
    <location>
        <begin position="115"/>
        <end position="136"/>
    </location>
</feature>
<keyword evidence="1" id="KW-0812">Transmembrane</keyword>
<evidence type="ECO:0000313" key="2">
    <source>
        <dbReference type="EMBL" id="MBO2456156.1"/>
    </source>
</evidence>
<evidence type="ECO:0000313" key="3">
    <source>
        <dbReference type="Proteomes" id="UP000680206"/>
    </source>
</evidence>
<keyword evidence="1" id="KW-1133">Transmembrane helix</keyword>
<gene>
    <name evidence="2" type="ORF">J4709_00970</name>
</gene>
<dbReference type="EMBL" id="JAGEPF010000001">
    <property type="protein sequence ID" value="MBO2456156.1"/>
    <property type="molecule type" value="Genomic_DNA"/>
</dbReference>
<feature type="transmembrane region" description="Helical" evidence="1">
    <location>
        <begin position="312"/>
        <end position="330"/>
    </location>
</feature>
<feature type="transmembrane region" description="Helical" evidence="1">
    <location>
        <begin position="252"/>
        <end position="274"/>
    </location>
</feature>
<dbReference type="RefSeq" id="WP_208235772.1">
    <property type="nucleotide sequence ID" value="NZ_JAGEPF010000001.1"/>
</dbReference>
<evidence type="ECO:0008006" key="4">
    <source>
        <dbReference type="Google" id="ProtNLM"/>
    </source>
</evidence>
<comment type="caution">
    <text evidence="2">The sequence shown here is derived from an EMBL/GenBank/DDBJ whole genome shotgun (WGS) entry which is preliminary data.</text>
</comment>
<evidence type="ECO:0000256" key="1">
    <source>
        <dbReference type="SAM" id="Phobius"/>
    </source>
</evidence>
<dbReference type="Proteomes" id="UP000680206">
    <property type="component" value="Unassembled WGS sequence"/>
</dbReference>
<feature type="transmembrane region" description="Helical" evidence="1">
    <location>
        <begin position="176"/>
        <end position="197"/>
    </location>
</feature>
<organism evidence="2 3">
    <name type="scientific">Actinomadura violacea</name>
    <dbReference type="NCBI Taxonomy" id="2819934"/>
    <lineage>
        <taxon>Bacteria</taxon>
        <taxon>Bacillati</taxon>
        <taxon>Actinomycetota</taxon>
        <taxon>Actinomycetes</taxon>
        <taxon>Streptosporangiales</taxon>
        <taxon>Thermomonosporaceae</taxon>
        <taxon>Actinomadura</taxon>
    </lineage>
</organism>
<keyword evidence="1" id="KW-0472">Membrane</keyword>
<feature type="transmembrane region" description="Helical" evidence="1">
    <location>
        <begin position="143"/>
        <end position="164"/>
    </location>
</feature>
<sequence length="345" mass="36141">MSTLEDRYRRLLALYPAAHREAHGPEMLSVLMSTARPGRNRPSPAETADLVLGAARIRRRHATSGISASPWTDALAITGFLATLLLLAEAARFVVNIPQLAQLSADRGPMLEYGLVYDFGTGPYWLAWTAIAVLAWRGLRRPATVAACAVTAVHTVLAVYGTALPHDPGASVGASLAGPPLPLALLATASLLASPGPRHGARLLGRARITAAAALAGILVALTSLPLFTLAFQGDLGSPYAHPGRISAFPQIWNALGFAAVIASAVLAAVALARTREGRRAFALVAPNVAPFVMPFTIFSTSAGDAVTLPNLLAKCLIGFAVTMLCVRLAELPSRNRTARERTAA</sequence>
<proteinExistence type="predicted"/>
<accession>A0ABS3RHS8</accession>
<reference evidence="2 3" key="1">
    <citation type="submission" date="2021-03" db="EMBL/GenBank/DDBJ databases">
        <title>Actinomadura violae sp. nov., isolated from lichen in Thailand.</title>
        <authorList>
            <person name="Kanchanasin P."/>
            <person name="Saeng-In P."/>
            <person name="Phongsopitanun W."/>
            <person name="Yuki M."/>
            <person name="Kudo T."/>
            <person name="Ohkuma M."/>
            <person name="Tanasupawat S."/>
        </authorList>
    </citation>
    <scope>NUCLEOTIDE SEQUENCE [LARGE SCALE GENOMIC DNA]</scope>
    <source>
        <strain evidence="2 3">LCR2-06</strain>
    </source>
</reference>
<name>A0ABS3RHS8_9ACTN</name>
<feature type="transmembrane region" description="Helical" evidence="1">
    <location>
        <begin position="74"/>
        <end position="95"/>
    </location>
</feature>